<dbReference type="InterPro" id="IPR011029">
    <property type="entry name" value="DEATH-like_dom_sf"/>
</dbReference>
<feature type="region of interest" description="Disordered" evidence="5">
    <location>
        <begin position="267"/>
        <end position="307"/>
    </location>
</feature>
<sequence length="587" mass="67510">MEIQDRTKCFLFDNLRVETIRQLQAYIKDGKGTLAELKDRYRTSLHELTENEREEINTVEKFVEALKEQGAIRANDVMLLRLLAEEIGLEELKQKVEEYEADCAGIFRRTLNGTMIHLKTLVSSRGVQITIAGAILMRIYGNNPERLLNLQPFVEFAAELIDVVRGSIVFVLKVSSISSVKRLWQSYKDGSLKEKLKKSLNEMEELKELSKGEEIDVEVTIDEEEYHEALYNLILFDVKGKSMKDDKSQRRHSVCCERDVPVKVDQVLSQGQQGQKRSSADVQPEEDVKTKKPRTTINNRERDHAEDSEMLKEAIKANTENQTKIMAAHDIPSAKTDDIFTNLTVREQVEKNENLISFCHIPLLSFLLCWCLEWRISRSGITENLPAKITDLYDDVVKVLIEKLHANLKYSEMSEYAKKIAEETINKLAKLAANLQKESKYIFDEEDMKKLDLSEDEIKNLKVSGILHCVPGIRITAFETKAEFSFTHLTLQEYLSASFFVKYKEIPEDVSNQTFVFMCGLLSKKKDGEQLMNKLIQQISPKDNRFKLNKLRMLQCLYEYGEQELTTITMSCTINTVIVMGSLVLIE</sequence>
<accession>A0A6P8HKC8</accession>
<keyword evidence="4" id="KW-0175">Coiled coil</keyword>
<evidence type="ECO:0000256" key="3">
    <source>
        <dbReference type="ARBA" id="ARBA00022737"/>
    </source>
</evidence>
<dbReference type="KEGG" id="aten:116292220"/>
<keyword evidence="6" id="KW-1185">Reference proteome</keyword>
<dbReference type="RefSeq" id="XP_031555348.1">
    <property type="nucleotide sequence ID" value="XM_031699488.1"/>
</dbReference>
<dbReference type="OrthoDB" id="5951217at2759"/>
<evidence type="ECO:0000256" key="5">
    <source>
        <dbReference type="SAM" id="MobiDB-lite"/>
    </source>
</evidence>
<evidence type="ECO:0000256" key="2">
    <source>
        <dbReference type="ARBA" id="ARBA00022490"/>
    </source>
</evidence>
<evidence type="ECO:0000256" key="1">
    <source>
        <dbReference type="ARBA" id="ARBA00004496"/>
    </source>
</evidence>
<protein>
    <submittedName>
        <fullName evidence="7">Uncharacterized protein LOC116292220</fullName>
    </submittedName>
</protein>
<proteinExistence type="predicted"/>
<gene>
    <name evidence="7" type="primary">LOC116292220</name>
</gene>
<dbReference type="InParanoid" id="A0A6P8HKC8"/>
<feature type="compositionally biased region" description="Polar residues" evidence="5">
    <location>
        <begin position="267"/>
        <end position="281"/>
    </location>
</feature>
<dbReference type="Proteomes" id="UP000515163">
    <property type="component" value="Unplaced"/>
</dbReference>
<evidence type="ECO:0000313" key="7">
    <source>
        <dbReference type="RefSeq" id="XP_031555348.1"/>
    </source>
</evidence>
<comment type="subcellular location">
    <subcellularLocation>
        <location evidence="1">Cytoplasm</location>
    </subcellularLocation>
</comment>
<dbReference type="PANTHER" id="PTHR45690:SF19">
    <property type="entry name" value="NACHT, LRR AND PYD DOMAINS-CONTAINING PROTEIN 3"/>
    <property type="match status" value="1"/>
</dbReference>
<dbReference type="Gene3D" id="1.10.533.10">
    <property type="entry name" value="Death Domain, Fas"/>
    <property type="match status" value="1"/>
</dbReference>
<name>A0A6P8HKC8_ACTTE</name>
<feature type="coiled-coil region" evidence="4">
    <location>
        <begin position="34"/>
        <end position="109"/>
    </location>
</feature>
<dbReference type="GeneID" id="116292220"/>
<dbReference type="GO" id="GO:0005737">
    <property type="term" value="C:cytoplasm"/>
    <property type="evidence" value="ECO:0007669"/>
    <property type="project" value="UniProtKB-SubCell"/>
</dbReference>
<evidence type="ECO:0000256" key="4">
    <source>
        <dbReference type="SAM" id="Coils"/>
    </source>
</evidence>
<organism evidence="6 7">
    <name type="scientific">Actinia tenebrosa</name>
    <name type="common">Australian red waratah sea anemone</name>
    <dbReference type="NCBI Taxonomy" id="6105"/>
    <lineage>
        <taxon>Eukaryota</taxon>
        <taxon>Metazoa</taxon>
        <taxon>Cnidaria</taxon>
        <taxon>Anthozoa</taxon>
        <taxon>Hexacorallia</taxon>
        <taxon>Actiniaria</taxon>
        <taxon>Actiniidae</taxon>
        <taxon>Actinia</taxon>
    </lineage>
</organism>
<evidence type="ECO:0000313" key="6">
    <source>
        <dbReference type="Proteomes" id="UP000515163"/>
    </source>
</evidence>
<dbReference type="InterPro" id="IPR050637">
    <property type="entry name" value="NLRP_innate_immun_reg"/>
</dbReference>
<reference evidence="7" key="1">
    <citation type="submission" date="2025-08" db="UniProtKB">
        <authorList>
            <consortium name="RefSeq"/>
        </authorList>
    </citation>
    <scope>IDENTIFICATION</scope>
</reference>
<dbReference type="AlphaFoldDB" id="A0A6P8HKC8"/>
<keyword evidence="3" id="KW-0677">Repeat</keyword>
<keyword evidence="2" id="KW-0963">Cytoplasm</keyword>
<dbReference type="PANTHER" id="PTHR45690">
    <property type="entry name" value="NACHT, LRR AND PYD DOMAINS-CONTAINING PROTEIN 12"/>
    <property type="match status" value="1"/>
</dbReference>
<feature type="coiled-coil region" evidence="4">
    <location>
        <begin position="189"/>
        <end position="216"/>
    </location>
</feature>